<dbReference type="EMBL" id="LGLV01000020">
    <property type="protein sequence ID" value="OBZ92472.1"/>
    <property type="molecule type" value="Genomic_DNA"/>
</dbReference>
<dbReference type="InterPro" id="IPR000866">
    <property type="entry name" value="AhpC/TSA"/>
</dbReference>
<evidence type="ECO:0000256" key="13">
    <source>
        <dbReference type="PIRSR" id="PIRSR000239-1"/>
    </source>
</evidence>
<evidence type="ECO:0000256" key="8">
    <source>
        <dbReference type="ARBA" id="ARBA00023284"/>
    </source>
</evidence>
<dbReference type="OrthoDB" id="9812811at2"/>
<evidence type="ECO:0000256" key="12">
    <source>
        <dbReference type="ARBA" id="ARBA00049091"/>
    </source>
</evidence>
<dbReference type="SUPFAM" id="SSF52833">
    <property type="entry name" value="Thioredoxin-like"/>
    <property type="match status" value="1"/>
</dbReference>
<dbReference type="STRING" id="1612624.ADU59_27235"/>
<dbReference type="InterPro" id="IPR036249">
    <property type="entry name" value="Thioredoxin-like_sf"/>
</dbReference>
<dbReference type="GO" id="GO:0005737">
    <property type="term" value="C:cytoplasm"/>
    <property type="evidence" value="ECO:0007669"/>
    <property type="project" value="TreeGrafter"/>
</dbReference>
<evidence type="ECO:0000256" key="4">
    <source>
        <dbReference type="ARBA" id="ARBA00022559"/>
    </source>
</evidence>
<dbReference type="AlphaFoldDB" id="A0A1C7NU00"/>
<dbReference type="GO" id="GO:0034599">
    <property type="term" value="P:cellular response to oxidative stress"/>
    <property type="evidence" value="ECO:0007669"/>
    <property type="project" value="TreeGrafter"/>
</dbReference>
<dbReference type="FunFam" id="3.40.30.10:FF:000007">
    <property type="entry name" value="Thioredoxin-dependent thiol peroxidase"/>
    <property type="match status" value="1"/>
</dbReference>
<dbReference type="InterPro" id="IPR013766">
    <property type="entry name" value="Thioredoxin_domain"/>
</dbReference>
<dbReference type="PROSITE" id="PS51352">
    <property type="entry name" value="THIOREDOXIN_2"/>
    <property type="match status" value="1"/>
</dbReference>
<evidence type="ECO:0000256" key="1">
    <source>
        <dbReference type="ARBA" id="ARBA00003330"/>
    </source>
</evidence>
<protein>
    <recommendedName>
        <fullName evidence="3">thioredoxin-dependent peroxiredoxin</fullName>
        <ecNumber evidence="3">1.11.1.24</ecNumber>
    </recommendedName>
    <alternativeName>
        <fullName evidence="9">Thioredoxin peroxidase</fullName>
    </alternativeName>
    <alternativeName>
        <fullName evidence="11">Thioredoxin-dependent peroxiredoxin Bcp</fullName>
    </alternativeName>
</protein>
<dbReference type="GO" id="GO:0045454">
    <property type="term" value="P:cell redox homeostasis"/>
    <property type="evidence" value="ECO:0007669"/>
    <property type="project" value="TreeGrafter"/>
</dbReference>
<keyword evidence="16" id="KW-1185">Reference proteome</keyword>
<dbReference type="InterPro" id="IPR024706">
    <property type="entry name" value="Peroxiredoxin_AhpC-typ"/>
</dbReference>
<keyword evidence="8" id="KW-0676">Redox-active center</keyword>
<dbReference type="Pfam" id="PF00578">
    <property type="entry name" value="AhpC-TSA"/>
    <property type="match status" value="1"/>
</dbReference>
<keyword evidence="7" id="KW-1015">Disulfide bond</keyword>
<comment type="caution">
    <text evidence="15">The sequence shown here is derived from an EMBL/GenBank/DDBJ whole genome shotgun (WGS) entry which is preliminary data.</text>
</comment>
<name>A0A1C7NU00_9HYPH</name>
<dbReference type="EC" id="1.11.1.24" evidence="3"/>
<gene>
    <name evidence="15" type="ORF">ADU59_27235</name>
</gene>
<sequence length="164" mass="17467">MTMANLTEGMIAPDFTLPRDGGAAVSLSQFKGKSVVLFFYPKDDTSGCTAESIAFSALLSAFSAANAVVIGVSPDSVKKHDKFAKKYDLSVILAADEEKTVLNAYGVWVEKSMYGRKYMGVERTTVLIGADGLVRRVWEKVKVPGHAEEVLAAAQGLANGSDGK</sequence>
<dbReference type="GO" id="GO:0008379">
    <property type="term" value="F:thioredoxin peroxidase activity"/>
    <property type="evidence" value="ECO:0007669"/>
    <property type="project" value="TreeGrafter"/>
</dbReference>
<organism evidence="15 16">
    <name type="scientific">Pararhizobium polonicum</name>
    <dbReference type="NCBI Taxonomy" id="1612624"/>
    <lineage>
        <taxon>Bacteria</taxon>
        <taxon>Pseudomonadati</taxon>
        <taxon>Pseudomonadota</taxon>
        <taxon>Alphaproteobacteria</taxon>
        <taxon>Hyphomicrobiales</taxon>
        <taxon>Rhizobiaceae</taxon>
        <taxon>Rhizobium/Agrobacterium group</taxon>
        <taxon>Pararhizobium</taxon>
    </lineage>
</organism>
<dbReference type="PIRSF" id="PIRSF000239">
    <property type="entry name" value="AHPC"/>
    <property type="match status" value="1"/>
</dbReference>
<evidence type="ECO:0000313" key="16">
    <source>
        <dbReference type="Proteomes" id="UP000093111"/>
    </source>
</evidence>
<evidence type="ECO:0000256" key="6">
    <source>
        <dbReference type="ARBA" id="ARBA00023002"/>
    </source>
</evidence>
<keyword evidence="5" id="KW-0049">Antioxidant</keyword>
<comment type="function">
    <text evidence="1">Thiol-specific peroxidase that catalyzes the reduction of hydrogen peroxide and organic hydroperoxides to water and alcohols, respectively. Plays a role in cell protection against oxidative stress by detoxifying peroxides and as sensor of hydrogen peroxide-mediated signaling events.</text>
</comment>
<feature type="active site" description="Cysteine sulfenic acid (-SOH) intermediate; for peroxidase activity" evidence="13">
    <location>
        <position position="48"/>
    </location>
</feature>
<dbReference type="Proteomes" id="UP000093111">
    <property type="component" value="Unassembled WGS sequence"/>
</dbReference>
<proteinExistence type="inferred from homology"/>
<keyword evidence="4" id="KW-0575">Peroxidase</keyword>
<dbReference type="CDD" id="cd03017">
    <property type="entry name" value="PRX_BCP"/>
    <property type="match status" value="1"/>
</dbReference>
<dbReference type="Gene3D" id="3.40.30.10">
    <property type="entry name" value="Glutaredoxin"/>
    <property type="match status" value="1"/>
</dbReference>
<accession>A0A1C7NU00</accession>
<reference evidence="15 16" key="1">
    <citation type="journal article" date="2016" name="Syst. Appl. Microbiol.">
        <title>Pararhizobium polonicum sp. nov. isolated from tumors on stone fruit rootstocks.</title>
        <authorList>
            <person name="Pulawska J."/>
            <person name="Kuzmanovic N."/>
            <person name="Willems A."/>
            <person name="Pothier J.F."/>
        </authorList>
    </citation>
    <scope>NUCLEOTIDE SEQUENCE [LARGE SCALE GENOMIC DNA]</scope>
    <source>
        <strain evidence="15 16">F5.1</strain>
    </source>
</reference>
<comment type="subunit">
    <text evidence="2">Monomer.</text>
</comment>
<evidence type="ECO:0000313" key="15">
    <source>
        <dbReference type="EMBL" id="OBZ92472.1"/>
    </source>
</evidence>
<evidence type="ECO:0000256" key="10">
    <source>
        <dbReference type="ARBA" id="ARBA00038489"/>
    </source>
</evidence>
<evidence type="ECO:0000256" key="7">
    <source>
        <dbReference type="ARBA" id="ARBA00023157"/>
    </source>
</evidence>
<dbReference type="InterPro" id="IPR050924">
    <property type="entry name" value="Peroxiredoxin_BCP/PrxQ"/>
</dbReference>
<evidence type="ECO:0000256" key="3">
    <source>
        <dbReference type="ARBA" id="ARBA00013017"/>
    </source>
</evidence>
<comment type="similarity">
    <text evidence="10">Belongs to the peroxiredoxin family. BCP/PrxQ subfamily.</text>
</comment>
<dbReference type="PANTHER" id="PTHR42801:SF4">
    <property type="entry name" value="AHPC_TSA FAMILY PROTEIN"/>
    <property type="match status" value="1"/>
</dbReference>
<keyword evidence="6" id="KW-0560">Oxidoreductase</keyword>
<comment type="catalytic activity">
    <reaction evidence="12">
        <text>a hydroperoxide + [thioredoxin]-dithiol = an alcohol + [thioredoxin]-disulfide + H2O</text>
        <dbReference type="Rhea" id="RHEA:62620"/>
        <dbReference type="Rhea" id="RHEA-COMP:10698"/>
        <dbReference type="Rhea" id="RHEA-COMP:10700"/>
        <dbReference type="ChEBI" id="CHEBI:15377"/>
        <dbReference type="ChEBI" id="CHEBI:29950"/>
        <dbReference type="ChEBI" id="CHEBI:30879"/>
        <dbReference type="ChEBI" id="CHEBI:35924"/>
        <dbReference type="ChEBI" id="CHEBI:50058"/>
        <dbReference type="EC" id="1.11.1.24"/>
    </reaction>
</comment>
<evidence type="ECO:0000256" key="5">
    <source>
        <dbReference type="ARBA" id="ARBA00022862"/>
    </source>
</evidence>
<dbReference type="PANTHER" id="PTHR42801">
    <property type="entry name" value="THIOREDOXIN-DEPENDENT PEROXIDE REDUCTASE"/>
    <property type="match status" value="1"/>
</dbReference>
<evidence type="ECO:0000256" key="9">
    <source>
        <dbReference type="ARBA" id="ARBA00032824"/>
    </source>
</evidence>
<evidence type="ECO:0000256" key="11">
    <source>
        <dbReference type="ARBA" id="ARBA00042639"/>
    </source>
</evidence>
<evidence type="ECO:0000259" key="14">
    <source>
        <dbReference type="PROSITE" id="PS51352"/>
    </source>
</evidence>
<evidence type="ECO:0000256" key="2">
    <source>
        <dbReference type="ARBA" id="ARBA00011245"/>
    </source>
</evidence>
<dbReference type="PATRIC" id="fig|1612624.7.peg.3183"/>
<feature type="domain" description="Thioredoxin" evidence="14">
    <location>
        <begin position="6"/>
        <end position="159"/>
    </location>
</feature>